<protein>
    <submittedName>
        <fullName evidence="1">Uncharacterized protein</fullName>
    </submittedName>
</protein>
<dbReference type="RefSeq" id="WP_137090624.1">
    <property type="nucleotide sequence ID" value="NZ_CP028923.1"/>
</dbReference>
<dbReference type="AlphaFoldDB" id="A0A4D7K6K9"/>
<gene>
    <name evidence="1" type="ORF">DCC35_09910</name>
</gene>
<evidence type="ECO:0000313" key="1">
    <source>
        <dbReference type="EMBL" id="QCK15038.1"/>
    </source>
</evidence>
<accession>A0A4D7K6K9</accession>
<keyword evidence="2" id="KW-1185">Reference proteome</keyword>
<evidence type="ECO:0000313" key="2">
    <source>
        <dbReference type="Proteomes" id="UP000298616"/>
    </source>
</evidence>
<reference evidence="1 2" key="1">
    <citation type="submission" date="2018-04" db="EMBL/GenBank/DDBJ databases">
        <title>Complete genome uncultured novel isolate.</title>
        <authorList>
            <person name="Merlino G."/>
        </authorList>
    </citation>
    <scope>NUCLEOTIDE SEQUENCE [LARGE SCALE GENOMIC DNA]</scope>
    <source>
        <strain evidence="2">R1DC9</strain>
    </source>
</reference>
<proteinExistence type="predicted"/>
<sequence>MEDIKTAINKATKWMDEYEGVEGVAEGNKGGKQCITVFISDEKIKSKLPEEVDGYPVVIEVSDQFNAIDDK</sequence>
<dbReference type="OrthoDB" id="9554432at2"/>
<organism evidence="1 2">
    <name type="scientific">Mangrovivirga cuniculi</name>
    <dbReference type="NCBI Taxonomy" id="2715131"/>
    <lineage>
        <taxon>Bacteria</taxon>
        <taxon>Pseudomonadati</taxon>
        <taxon>Bacteroidota</taxon>
        <taxon>Cytophagia</taxon>
        <taxon>Cytophagales</taxon>
        <taxon>Mangrovivirgaceae</taxon>
        <taxon>Mangrovivirga</taxon>
    </lineage>
</organism>
<name>A0A4D7K6K9_9BACT</name>
<dbReference type="KEGG" id="fpf:DCC35_09910"/>
<dbReference type="Proteomes" id="UP000298616">
    <property type="component" value="Chromosome"/>
</dbReference>
<dbReference type="EMBL" id="CP028923">
    <property type="protein sequence ID" value="QCK15038.1"/>
    <property type="molecule type" value="Genomic_DNA"/>
</dbReference>